<dbReference type="InterPro" id="IPR000032">
    <property type="entry name" value="HPr-like"/>
</dbReference>
<dbReference type="InterPro" id="IPR035895">
    <property type="entry name" value="HPr-like_sf"/>
</dbReference>
<dbReference type="RefSeq" id="WP_345420115.1">
    <property type="nucleotide sequence ID" value="NZ_BAABHO010000040.1"/>
</dbReference>
<dbReference type="Gene3D" id="3.30.1340.10">
    <property type="entry name" value="HPr-like"/>
    <property type="match status" value="1"/>
</dbReference>
<dbReference type="PROSITE" id="PS00589">
    <property type="entry name" value="PTS_HPR_SER"/>
    <property type="match status" value="1"/>
</dbReference>
<reference evidence="3" key="1">
    <citation type="journal article" date="2019" name="Int. J. Syst. Evol. Microbiol.">
        <title>The Global Catalogue of Microorganisms (GCM) 10K type strain sequencing project: providing services to taxonomists for standard genome sequencing and annotation.</title>
        <authorList>
            <consortium name="The Broad Institute Genomics Platform"/>
            <consortium name="The Broad Institute Genome Sequencing Center for Infectious Disease"/>
            <person name="Wu L."/>
            <person name="Ma J."/>
        </authorList>
    </citation>
    <scope>NUCLEOTIDE SEQUENCE [LARGE SCALE GENOMIC DNA]</scope>
    <source>
        <strain evidence="3">JCM 17979</strain>
    </source>
</reference>
<accession>A0ABP9C1F6</accession>
<dbReference type="PROSITE" id="PS51350">
    <property type="entry name" value="PTS_HPR_DOM"/>
    <property type="match status" value="1"/>
</dbReference>
<protein>
    <recommendedName>
        <fullName evidence="1">HPr domain-containing protein</fullName>
    </recommendedName>
</protein>
<dbReference type="InterPro" id="IPR002114">
    <property type="entry name" value="PTS_HPr_Ser_P_site"/>
</dbReference>
<dbReference type="SUPFAM" id="SSF55594">
    <property type="entry name" value="HPr-like"/>
    <property type="match status" value="1"/>
</dbReference>
<comment type="caution">
    <text evidence="2">The sequence shown here is derived from an EMBL/GenBank/DDBJ whole genome shotgun (WGS) entry which is preliminary data.</text>
</comment>
<name>A0ABP9C1F6_9PSEU</name>
<keyword evidence="3" id="KW-1185">Reference proteome</keyword>
<proteinExistence type="predicted"/>
<feature type="domain" description="HPr" evidence="1">
    <location>
        <begin position="1"/>
        <end position="93"/>
    </location>
</feature>
<evidence type="ECO:0000313" key="2">
    <source>
        <dbReference type="EMBL" id="GAA4801637.1"/>
    </source>
</evidence>
<dbReference type="EMBL" id="BAABHO010000040">
    <property type="protein sequence ID" value="GAA4801637.1"/>
    <property type="molecule type" value="Genomic_DNA"/>
</dbReference>
<gene>
    <name evidence="2" type="ORF">GCM10023200_43210</name>
</gene>
<organism evidence="2 3">
    <name type="scientific">Actinomycetospora chlora</name>
    <dbReference type="NCBI Taxonomy" id="663608"/>
    <lineage>
        <taxon>Bacteria</taxon>
        <taxon>Bacillati</taxon>
        <taxon>Actinomycetota</taxon>
        <taxon>Actinomycetes</taxon>
        <taxon>Pseudonocardiales</taxon>
        <taxon>Pseudonocardiaceae</taxon>
        <taxon>Actinomycetospora</taxon>
    </lineage>
</organism>
<dbReference type="PRINTS" id="PR00107">
    <property type="entry name" value="PHOSPHOCPHPR"/>
</dbReference>
<evidence type="ECO:0000313" key="3">
    <source>
        <dbReference type="Proteomes" id="UP001500928"/>
    </source>
</evidence>
<dbReference type="Pfam" id="PF00381">
    <property type="entry name" value="PTS-HPr"/>
    <property type="match status" value="1"/>
</dbReference>
<evidence type="ECO:0000259" key="1">
    <source>
        <dbReference type="PROSITE" id="PS51350"/>
    </source>
</evidence>
<dbReference type="Proteomes" id="UP001500928">
    <property type="component" value="Unassembled WGS sequence"/>
</dbReference>
<sequence length="100" mass="10081">MPSRTVVVASPHGLGEEAAGRFATTARAQPARVHLVVADGRSAQARSVLGVVGLGVTAGQEVTLTADEHEAGADASLDVLAALLAQDLEPDDEEAVGLEA</sequence>